<sequence length="132" mass="14897">MGLRLAGLEDLRVGDAHLFRTKSLTWRAVRRRRATRGIVKKGAVLLYVRSRISGFGPQETWDVHIADWTGTWPVRPVFRPKRCALTTRAMEIVAEYLLVRSPATALRITCAMQDTHLSLKSTSTFSSVLPGY</sequence>
<dbReference type="Proteomes" id="UP000054266">
    <property type="component" value="Unassembled WGS sequence"/>
</dbReference>
<accession>A0A0D2DRQ8</accession>
<keyword evidence="2" id="KW-1185">Reference proteome</keyword>
<gene>
    <name evidence="1" type="ORF">PV04_07186</name>
</gene>
<dbReference type="AlphaFoldDB" id="A0A0D2DRQ8"/>
<organism evidence="1 2">
    <name type="scientific">Phialophora macrospora</name>
    <dbReference type="NCBI Taxonomy" id="1851006"/>
    <lineage>
        <taxon>Eukaryota</taxon>
        <taxon>Fungi</taxon>
        <taxon>Dikarya</taxon>
        <taxon>Ascomycota</taxon>
        <taxon>Pezizomycotina</taxon>
        <taxon>Eurotiomycetes</taxon>
        <taxon>Chaetothyriomycetidae</taxon>
        <taxon>Chaetothyriales</taxon>
        <taxon>Herpotrichiellaceae</taxon>
        <taxon>Phialophora</taxon>
    </lineage>
</organism>
<reference evidence="1 2" key="1">
    <citation type="submission" date="2015-01" db="EMBL/GenBank/DDBJ databases">
        <title>The Genome Sequence of Capronia semiimmersa CBS27337.</title>
        <authorList>
            <consortium name="The Broad Institute Genomics Platform"/>
            <person name="Cuomo C."/>
            <person name="de Hoog S."/>
            <person name="Gorbushina A."/>
            <person name="Stielow B."/>
            <person name="Teixiera M."/>
            <person name="Abouelleil A."/>
            <person name="Chapman S.B."/>
            <person name="Priest M."/>
            <person name="Young S.K."/>
            <person name="Wortman J."/>
            <person name="Nusbaum C."/>
            <person name="Birren B."/>
        </authorList>
    </citation>
    <scope>NUCLEOTIDE SEQUENCE [LARGE SCALE GENOMIC DNA]</scope>
    <source>
        <strain evidence="1 2">CBS 27337</strain>
    </source>
</reference>
<dbReference type="EMBL" id="KN846960">
    <property type="protein sequence ID" value="KIW64882.1"/>
    <property type="molecule type" value="Genomic_DNA"/>
</dbReference>
<proteinExistence type="predicted"/>
<name>A0A0D2DRQ8_9EURO</name>
<dbReference type="HOGENOM" id="CLU_1916818_0_0_1"/>
<protein>
    <submittedName>
        <fullName evidence="1">Uncharacterized protein</fullName>
    </submittedName>
</protein>
<evidence type="ECO:0000313" key="1">
    <source>
        <dbReference type="EMBL" id="KIW64882.1"/>
    </source>
</evidence>
<evidence type="ECO:0000313" key="2">
    <source>
        <dbReference type="Proteomes" id="UP000054266"/>
    </source>
</evidence>